<organism evidence="1 2">
    <name type="scientific">Brochothrix campestris FSL F6-1037</name>
    <dbReference type="NCBI Taxonomy" id="1265861"/>
    <lineage>
        <taxon>Bacteria</taxon>
        <taxon>Bacillati</taxon>
        <taxon>Bacillota</taxon>
        <taxon>Bacilli</taxon>
        <taxon>Bacillales</taxon>
        <taxon>Listeriaceae</taxon>
        <taxon>Brochothrix</taxon>
    </lineage>
</organism>
<dbReference type="EMBL" id="AODH01000056">
    <property type="protein sequence ID" value="EUJ35484.1"/>
    <property type="molecule type" value="Genomic_DNA"/>
</dbReference>
<reference evidence="1 2" key="1">
    <citation type="submission" date="2012-12" db="EMBL/GenBank/DDBJ databases">
        <title>Novel taxa of Listeriaceae from agricultural environments in the United States.</title>
        <authorList>
            <person name="den Bakker H.C."/>
            <person name="Allred A."/>
            <person name="Warchocki S."/>
            <person name="Wright E.M."/>
            <person name="Burrell A."/>
            <person name="Nightingale K.K."/>
            <person name="Kephart D."/>
            <person name="Wiedmann M."/>
        </authorList>
    </citation>
    <scope>NUCLEOTIDE SEQUENCE [LARGE SCALE GENOMIC DNA]</scope>
    <source>
        <strain evidence="1 2">FSL F6-1037</strain>
    </source>
</reference>
<dbReference type="RefSeq" id="WP_035315617.1">
    <property type="nucleotide sequence ID" value="NZ_AODH01000056.1"/>
</dbReference>
<comment type="caution">
    <text evidence="1">The sequence shown here is derived from an EMBL/GenBank/DDBJ whole genome shotgun (WGS) entry which is preliminary data.</text>
</comment>
<dbReference type="STRING" id="1265861.BCAMP_11840"/>
<gene>
    <name evidence="1" type="ORF">BCAMP_11840</name>
</gene>
<proteinExistence type="predicted"/>
<dbReference type="OrthoDB" id="2361267at2"/>
<evidence type="ECO:0000313" key="2">
    <source>
        <dbReference type="Proteomes" id="UP000019243"/>
    </source>
</evidence>
<protein>
    <submittedName>
        <fullName evidence="1">Uncharacterized protein</fullName>
    </submittedName>
</protein>
<sequence length="101" mass="12075">MTKLELTEYLEANLSAHTIFIENAFAYQEAKNKRRPNKKRWTEEKMMRATNKMWLDFVGNVFEKLKLEVRKDTSVSSWEDFIAKYEMLDSLDEAIISIEFE</sequence>
<dbReference type="AlphaFoldDB" id="W7C7S0"/>
<keyword evidence="2" id="KW-1185">Reference proteome</keyword>
<evidence type="ECO:0000313" key="1">
    <source>
        <dbReference type="EMBL" id="EUJ35484.1"/>
    </source>
</evidence>
<accession>W7C7S0</accession>
<dbReference type="Proteomes" id="UP000019243">
    <property type="component" value="Unassembled WGS sequence"/>
</dbReference>
<name>W7C7S0_9LIST</name>